<proteinExistence type="predicted"/>
<reference evidence="1" key="1">
    <citation type="submission" date="2021-09" db="EMBL/GenBank/DDBJ databases">
        <authorList>
            <consortium name="AG Swart"/>
            <person name="Singh M."/>
            <person name="Singh A."/>
            <person name="Seah K."/>
            <person name="Emmerich C."/>
        </authorList>
    </citation>
    <scope>NUCLEOTIDE SEQUENCE</scope>
    <source>
        <strain evidence="1">ATCC30299</strain>
    </source>
</reference>
<evidence type="ECO:0000313" key="1">
    <source>
        <dbReference type="EMBL" id="CAG9315398.1"/>
    </source>
</evidence>
<keyword evidence="2" id="KW-1185">Reference proteome</keyword>
<comment type="caution">
    <text evidence="1">The sequence shown here is derived from an EMBL/GenBank/DDBJ whole genome shotgun (WGS) entry which is preliminary data.</text>
</comment>
<accession>A0AAU9IQF3</accession>
<gene>
    <name evidence="1" type="ORF">BSTOLATCC_MIC13171</name>
</gene>
<dbReference type="EMBL" id="CAJZBQ010000013">
    <property type="protein sequence ID" value="CAG9315398.1"/>
    <property type="molecule type" value="Genomic_DNA"/>
</dbReference>
<dbReference type="AlphaFoldDB" id="A0AAU9IQF3"/>
<name>A0AAU9IQF3_9CILI</name>
<sequence length="67" mass="7964">MNTTIFFIAKEYTNLSLKCISTGDIFDHVFKDIDKDWGMNNYILRCSWLLSVYHNFIIEPLLIIVYI</sequence>
<dbReference type="Proteomes" id="UP001162131">
    <property type="component" value="Unassembled WGS sequence"/>
</dbReference>
<protein>
    <submittedName>
        <fullName evidence="1">Uncharacterized protein</fullName>
    </submittedName>
</protein>
<evidence type="ECO:0000313" key="2">
    <source>
        <dbReference type="Proteomes" id="UP001162131"/>
    </source>
</evidence>
<organism evidence="1 2">
    <name type="scientific">Blepharisma stoltei</name>
    <dbReference type="NCBI Taxonomy" id="1481888"/>
    <lineage>
        <taxon>Eukaryota</taxon>
        <taxon>Sar</taxon>
        <taxon>Alveolata</taxon>
        <taxon>Ciliophora</taxon>
        <taxon>Postciliodesmatophora</taxon>
        <taxon>Heterotrichea</taxon>
        <taxon>Heterotrichida</taxon>
        <taxon>Blepharismidae</taxon>
        <taxon>Blepharisma</taxon>
    </lineage>
</organism>